<evidence type="ECO:0000256" key="1">
    <source>
        <dbReference type="ARBA" id="ARBA00022490"/>
    </source>
</evidence>
<organism evidence="9 10">
    <name type="scientific">Anaplasma platys</name>
    <dbReference type="NCBI Taxonomy" id="949"/>
    <lineage>
        <taxon>Bacteria</taxon>
        <taxon>Pseudomonadati</taxon>
        <taxon>Pseudomonadota</taxon>
        <taxon>Alphaproteobacteria</taxon>
        <taxon>Rickettsiales</taxon>
        <taxon>Anaplasmataceae</taxon>
        <taxon>Anaplasma</taxon>
    </lineage>
</organism>
<protein>
    <recommendedName>
        <fullName evidence="5">Exodeoxyribonuclease 7 large subunit</fullName>
        <ecNumber evidence="5">3.1.11.6</ecNumber>
    </recommendedName>
    <alternativeName>
        <fullName evidence="5">Exodeoxyribonuclease VII large subunit</fullName>
        <shortName evidence="5">Exonuclease VII large subunit</shortName>
    </alternativeName>
</protein>
<keyword evidence="3 5" id="KW-0378">Hydrolase</keyword>
<evidence type="ECO:0000313" key="10">
    <source>
        <dbReference type="Proteomes" id="UP000500930"/>
    </source>
</evidence>
<name>A0A858PZ93_9RICK</name>
<dbReference type="NCBIfam" id="TIGR00237">
    <property type="entry name" value="xseA"/>
    <property type="match status" value="1"/>
</dbReference>
<comment type="similarity">
    <text evidence="5 6">Belongs to the XseA family.</text>
</comment>
<evidence type="ECO:0000259" key="7">
    <source>
        <dbReference type="Pfam" id="PF02601"/>
    </source>
</evidence>
<evidence type="ECO:0000259" key="8">
    <source>
        <dbReference type="Pfam" id="PF13742"/>
    </source>
</evidence>
<dbReference type="GO" id="GO:0006308">
    <property type="term" value="P:DNA catabolic process"/>
    <property type="evidence" value="ECO:0007669"/>
    <property type="project" value="UniProtKB-UniRule"/>
</dbReference>
<evidence type="ECO:0000256" key="2">
    <source>
        <dbReference type="ARBA" id="ARBA00022722"/>
    </source>
</evidence>
<keyword evidence="1 5" id="KW-0963">Cytoplasm</keyword>
<keyword evidence="10" id="KW-1185">Reference proteome</keyword>
<dbReference type="GO" id="GO:0008855">
    <property type="term" value="F:exodeoxyribonuclease VII activity"/>
    <property type="evidence" value="ECO:0007669"/>
    <property type="project" value="UniProtKB-UniRule"/>
</dbReference>
<dbReference type="Pfam" id="PF13742">
    <property type="entry name" value="tRNA_anti_2"/>
    <property type="match status" value="1"/>
</dbReference>
<evidence type="ECO:0000313" key="9">
    <source>
        <dbReference type="EMBL" id="QJC27925.1"/>
    </source>
</evidence>
<dbReference type="Proteomes" id="UP000500930">
    <property type="component" value="Chromosome"/>
</dbReference>
<accession>A0A858PZ93</accession>
<comment type="catalytic activity">
    <reaction evidence="5 6">
        <text>Exonucleolytic cleavage in either 5'- to 3'- or 3'- to 5'-direction to yield nucleoside 5'-phosphates.</text>
        <dbReference type="EC" id="3.1.11.6"/>
    </reaction>
</comment>
<dbReference type="InterPro" id="IPR020579">
    <property type="entry name" value="Exonuc_VII_lsu_C"/>
</dbReference>
<dbReference type="HAMAP" id="MF_00378">
    <property type="entry name" value="Exonuc_7_L"/>
    <property type="match status" value="1"/>
</dbReference>
<feature type="domain" description="Exonuclease VII large subunit C-terminal" evidence="7">
    <location>
        <begin position="126"/>
        <end position="310"/>
    </location>
</feature>
<dbReference type="GO" id="GO:0009318">
    <property type="term" value="C:exodeoxyribonuclease VII complex"/>
    <property type="evidence" value="ECO:0007669"/>
    <property type="project" value="UniProtKB-UniRule"/>
</dbReference>
<dbReference type="RefSeq" id="WP_236822821.1">
    <property type="nucleotide sequence ID" value="NZ_CP046391.1"/>
</dbReference>
<sequence>MRSFFTDAVPEFTVTEISEILQRMLHEAFYCVKVRGEIGGVSRPGSGHIYFTLKDGNSIINAVCWNGSKSKLGELCSDGTEVVCTGHISTYQSRYQLIIEDIVLAGAGKLAALLEERRKKLEKEGLFSPERKKKLPLLPLKIGVITSPTGAVIQDILSRVKQRFPTHVVIWPVQVQGFNASSMVMDAIVGFNKLAQPPDVLIVARGGGSLEDLWPFNDEDLARTVATSKIPIISAIGHETDFTIIDYAADLRAETPTAAVELVLPEKNQLVGNISEKFNRTTSAFERIIRQYEYKLLKLHGPLVETKNRVLRLGEFIDTQHKKTKYLLQLAVLRAAKNLENLSQRLKHYDHQHVLNIGYAIIRNTQGQQIDSAEMLTTDDIVSIELKDGTKQAIILS</sequence>
<gene>
    <name evidence="5 9" type="primary">xseA</name>
    <name evidence="9" type="ORF">ANPL_04410</name>
</gene>
<dbReference type="Gene3D" id="2.40.50.140">
    <property type="entry name" value="Nucleic acid-binding proteins"/>
    <property type="match status" value="1"/>
</dbReference>
<dbReference type="KEGG" id="aplt:ANPL_04410"/>
<dbReference type="PANTHER" id="PTHR30008:SF0">
    <property type="entry name" value="EXODEOXYRIBONUCLEASE 7 LARGE SUBUNIT"/>
    <property type="match status" value="1"/>
</dbReference>
<evidence type="ECO:0000256" key="4">
    <source>
        <dbReference type="ARBA" id="ARBA00022839"/>
    </source>
</evidence>
<reference evidence="9 10" key="1">
    <citation type="journal article" date="2020" name="Pathogens">
        <title>First Whole Genome Sequence of Anaplasma platys, an Obligate Intracellular Rickettsial Pathogen of Dogs.</title>
        <authorList>
            <person name="Llanes A."/>
            <person name="Rajeev S."/>
        </authorList>
    </citation>
    <scope>NUCLEOTIDE SEQUENCE [LARGE SCALE GENOMIC DNA]</scope>
    <source>
        <strain evidence="9 10">S3</strain>
    </source>
</reference>
<feature type="domain" description="OB-fold nucleic acid binding" evidence="8">
    <location>
        <begin position="12"/>
        <end position="102"/>
    </location>
</feature>
<dbReference type="CDD" id="cd04489">
    <property type="entry name" value="ExoVII_LU_OBF"/>
    <property type="match status" value="1"/>
</dbReference>
<comment type="function">
    <text evidence="5">Bidirectionally degrades single-stranded DNA into large acid-insoluble oligonucleotides, which are then degraded further into small acid-soluble oligonucleotides.</text>
</comment>
<keyword evidence="2 5" id="KW-0540">Nuclease</keyword>
<dbReference type="InterPro" id="IPR012340">
    <property type="entry name" value="NA-bd_OB-fold"/>
</dbReference>
<dbReference type="EMBL" id="CP046391">
    <property type="protein sequence ID" value="QJC27925.1"/>
    <property type="molecule type" value="Genomic_DNA"/>
</dbReference>
<keyword evidence="4 5" id="KW-0269">Exonuclease</keyword>
<dbReference type="Pfam" id="PF02601">
    <property type="entry name" value="Exonuc_VII_L"/>
    <property type="match status" value="1"/>
</dbReference>
<dbReference type="GO" id="GO:0003676">
    <property type="term" value="F:nucleic acid binding"/>
    <property type="evidence" value="ECO:0007669"/>
    <property type="project" value="InterPro"/>
</dbReference>
<comment type="subunit">
    <text evidence="5">Heterooligomer composed of large and small subunits.</text>
</comment>
<proteinExistence type="inferred from homology"/>
<comment type="subcellular location">
    <subcellularLocation>
        <location evidence="5 6">Cytoplasm</location>
    </subcellularLocation>
</comment>
<dbReference type="InterPro" id="IPR025824">
    <property type="entry name" value="OB-fold_nuc-bd_dom"/>
</dbReference>
<dbReference type="AlphaFoldDB" id="A0A858PZ93"/>
<dbReference type="InterPro" id="IPR003753">
    <property type="entry name" value="Exonuc_VII_L"/>
</dbReference>
<evidence type="ECO:0000256" key="3">
    <source>
        <dbReference type="ARBA" id="ARBA00022801"/>
    </source>
</evidence>
<dbReference type="EC" id="3.1.11.6" evidence="5"/>
<dbReference type="PANTHER" id="PTHR30008">
    <property type="entry name" value="EXODEOXYRIBONUCLEASE 7 LARGE SUBUNIT"/>
    <property type="match status" value="1"/>
</dbReference>
<dbReference type="GO" id="GO:0005737">
    <property type="term" value="C:cytoplasm"/>
    <property type="evidence" value="ECO:0007669"/>
    <property type="project" value="UniProtKB-SubCell"/>
</dbReference>
<evidence type="ECO:0000256" key="6">
    <source>
        <dbReference type="RuleBase" id="RU004355"/>
    </source>
</evidence>
<evidence type="ECO:0000256" key="5">
    <source>
        <dbReference type="HAMAP-Rule" id="MF_00378"/>
    </source>
</evidence>